<proteinExistence type="predicted"/>
<feature type="region of interest" description="Disordered" evidence="1">
    <location>
        <begin position="287"/>
        <end position="307"/>
    </location>
</feature>
<reference evidence="2 3" key="1">
    <citation type="submission" date="2015-09" db="EMBL/GenBank/DDBJ databases">
        <authorList>
            <consortium name="Swine Surveillance"/>
        </authorList>
    </citation>
    <scope>NUCLEOTIDE SEQUENCE [LARGE SCALE GENOMIC DNA]</scope>
    <source>
        <strain evidence="2 3">CECT 7648</strain>
    </source>
</reference>
<dbReference type="SUPFAM" id="SSF51735">
    <property type="entry name" value="NAD(P)-binding Rossmann-fold domains"/>
    <property type="match status" value="1"/>
</dbReference>
<accession>A0A0P1H0N9</accession>
<evidence type="ECO:0000256" key="1">
    <source>
        <dbReference type="SAM" id="MobiDB-lite"/>
    </source>
</evidence>
<organism evidence="2 3">
    <name type="scientific">Tropicibacter naphthalenivorans</name>
    <dbReference type="NCBI Taxonomy" id="441103"/>
    <lineage>
        <taxon>Bacteria</taxon>
        <taxon>Pseudomonadati</taxon>
        <taxon>Pseudomonadota</taxon>
        <taxon>Alphaproteobacteria</taxon>
        <taxon>Rhodobacterales</taxon>
        <taxon>Roseobacteraceae</taxon>
        <taxon>Tropicibacter</taxon>
    </lineage>
</organism>
<dbReference type="Gene3D" id="3.40.50.720">
    <property type="entry name" value="NAD(P)-binding Rossmann-like Domain"/>
    <property type="match status" value="1"/>
</dbReference>
<gene>
    <name evidence="2" type="ORF">TRN7648_02659</name>
</gene>
<dbReference type="STRING" id="441103.TRN7648_02659"/>
<evidence type="ECO:0000313" key="3">
    <source>
        <dbReference type="Proteomes" id="UP000054935"/>
    </source>
</evidence>
<dbReference type="AlphaFoldDB" id="A0A0P1H0N9"/>
<evidence type="ECO:0000313" key="2">
    <source>
        <dbReference type="EMBL" id="CUH79813.1"/>
    </source>
</evidence>
<dbReference type="EMBL" id="CYSE01000004">
    <property type="protein sequence ID" value="CUH79813.1"/>
    <property type="molecule type" value="Genomic_DNA"/>
</dbReference>
<sequence>MVGRVLILGGSGRFGRNMAEAFWNAGWSVTLHDRKRGDLTADAEGVDVIVHGWNPPYDQWEGQVAEQMQRVIAAAKASRATILYPGNVYVFGADAAPDFGPHQPHGATNPMGQIRINAERALRDSGCRVILLRAGDFLDTQASGNWFDMQMAKTLKKGVLTYPGDPDVPHAWAFLPDMARAAVKLVERRDSLPTFADIAFPGYTLTGRALAELCAQAIQKPVQVKRMSWLPLQVLRPFWGMARRLLEMRYLWDKPHFLTEDSLAEALPDFTATDPAEAVAAAVAPVLGQGPDQPKQGDAARRPARAV</sequence>
<protein>
    <submittedName>
        <fullName evidence="2">dTDP-4-dehydrorhamnose reductase</fullName>
    </submittedName>
</protein>
<name>A0A0P1H0N9_9RHOB</name>
<keyword evidence="3" id="KW-1185">Reference proteome</keyword>
<dbReference type="RefSeq" id="WP_058248136.1">
    <property type="nucleotide sequence ID" value="NZ_CYSE01000004.1"/>
</dbReference>
<dbReference type="InterPro" id="IPR036291">
    <property type="entry name" value="NAD(P)-bd_dom_sf"/>
</dbReference>
<dbReference type="Proteomes" id="UP000054935">
    <property type="component" value="Unassembled WGS sequence"/>
</dbReference>